<gene>
    <name evidence="1" type="ORF">ASPFODRAFT_54197</name>
</gene>
<sequence length="164" mass="19424">MEEQMRIMIMDQIHDTMRKFLSEADSAPIRILGDTPTKILDSKDYLKSISVFVEKVQESVRECRRNLQTRFLAVNIYPERHSYFVLDLNNIHYNYDTAHNDVDPIPVYVLRLSRRPKIFRFKDQDEKLAIRLAEMHNGHGKDPLPLFDDFTKTVQYHSPRSLQS</sequence>
<accession>A0A1M3SZP0</accession>
<evidence type="ECO:0000313" key="2">
    <source>
        <dbReference type="Proteomes" id="UP000184063"/>
    </source>
</evidence>
<dbReference type="VEuPathDB" id="FungiDB:ASPFODRAFT_54197"/>
<dbReference type="Proteomes" id="UP000184063">
    <property type="component" value="Unassembled WGS sequence"/>
</dbReference>
<dbReference type="AlphaFoldDB" id="A0A1M3SZP0"/>
<evidence type="ECO:0000313" key="1">
    <source>
        <dbReference type="EMBL" id="OJZ79967.1"/>
    </source>
</evidence>
<name>A0A1M3SZP0_ASPLC</name>
<dbReference type="OrthoDB" id="4243861at2759"/>
<dbReference type="EMBL" id="KV878264">
    <property type="protein sequence ID" value="OJZ79967.1"/>
    <property type="molecule type" value="Genomic_DNA"/>
</dbReference>
<proteinExistence type="predicted"/>
<organism evidence="1 2">
    <name type="scientific">Aspergillus luchuensis (strain CBS 106.47)</name>
    <dbReference type="NCBI Taxonomy" id="1137211"/>
    <lineage>
        <taxon>Eukaryota</taxon>
        <taxon>Fungi</taxon>
        <taxon>Dikarya</taxon>
        <taxon>Ascomycota</taxon>
        <taxon>Pezizomycotina</taxon>
        <taxon>Eurotiomycetes</taxon>
        <taxon>Eurotiomycetidae</taxon>
        <taxon>Eurotiales</taxon>
        <taxon>Aspergillaceae</taxon>
        <taxon>Aspergillus</taxon>
        <taxon>Aspergillus subgen. Circumdati</taxon>
    </lineage>
</organism>
<protein>
    <submittedName>
        <fullName evidence="1">Uncharacterized protein</fullName>
    </submittedName>
</protein>
<reference evidence="2" key="1">
    <citation type="journal article" date="2017" name="Genome Biol.">
        <title>Comparative genomics reveals high biological diversity and specific adaptations in the industrially and medically important fungal genus Aspergillus.</title>
        <authorList>
            <person name="de Vries R.P."/>
            <person name="Riley R."/>
            <person name="Wiebenga A."/>
            <person name="Aguilar-Osorio G."/>
            <person name="Amillis S."/>
            <person name="Uchima C.A."/>
            <person name="Anderluh G."/>
            <person name="Asadollahi M."/>
            <person name="Askin M."/>
            <person name="Barry K."/>
            <person name="Battaglia E."/>
            <person name="Bayram O."/>
            <person name="Benocci T."/>
            <person name="Braus-Stromeyer S.A."/>
            <person name="Caldana C."/>
            <person name="Canovas D."/>
            <person name="Cerqueira G.C."/>
            <person name="Chen F."/>
            <person name="Chen W."/>
            <person name="Choi C."/>
            <person name="Clum A."/>
            <person name="Dos Santos R.A."/>
            <person name="Damasio A.R."/>
            <person name="Diallinas G."/>
            <person name="Emri T."/>
            <person name="Fekete E."/>
            <person name="Flipphi M."/>
            <person name="Freyberg S."/>
            <person name="Gallo A."/>
            <person name="Gournas C."/>
            <person name="Habgood R."/>
            <person name="Hainaut M."/>
            <person name="Harispe M.L."/>
            <person name="Henrissat B."/>
            <person name="Hilden K.S."/>
            <person name="Hope R."/>
            <person name="Hossain A."/>
            <person name="Karabika E."/>
            <person name="Karaffa L."/>
            <person name="Karanyi Z."/>
            <person name="Krasevec N."/>
            <person name="Kuo A."/>
            <person name="Kusch H."/>
            <person name="LaButti K."/>
            <person name="Lagendijk E.L."/>
            <person name="Lapidus A."/>
            <person name="Levasseur A."/>
            <person name="Lindquist E."/>
            <person name="Lipzen A."/>
            <person name="Logrieco A.F."/>
            <person name="MacCabe A."/>
            <person name="Maekelae M.R."/>
            <person name="Malavazi I."/>
            <person name="Melin P."/>
            <person name="Meyer V."/>
            <person name="Mielnichuk N."/>
            <person name="Miskei M."/>
            <person name="Molnar A.P."/>
            <person name="Mule G."/>
            <person name="Ngan C.Y."/>
            <person name="Orejas M."/>
            <person name="Orosz E."/>
            <person name="Ouedraogo J.P."/>
            <person name="Overkamp K.M."/>
            <person name="Park H.-S."/>
            <person name="Perrone G."/>
            <person name="Piumi F."/>
            <person name="Punt P.J."/>
            <person name="Ram A.F."/>
            <person name="Ramon A."/>
            <person name="Rauscher S."/>
            <person name="Record E."/>
            <person name="Riano-Pachon D.M."/>
            <person name="Robert V."/>
            <person name="Roehrig J."/>
            <person name="Ruller R."/>
            <person name="Salamov A."/>
            <person name="Salih N.S."/>
            <person name="Samson R.A."/>
            <person name="Sandor E."/>
            <person name="Sanguinetti M."/>
            <person name="Schuetze T."/>
            <person name="Sepcic K."/>
            <person name="Shelest E."/>
            <person name="Sherlock G."/>
            <person name="Sophianopoulou V."/>
            <person name="Squina F.M."/>
            <person name="Sun H."/>
            <person name="Susca A."/>
            <person name="Todd R.B."/>
            <person name="Tsang A."/>
            <person name="Unkles S.E."/>
            <person name="van de Wiele N."/>
            <person name="van Rossen-Uffink D."/>
            <person name="Oliveira J.V."/>
            <person name="Vesth T.C."/>
            <person name="Visser J."/>
            <person name="Yu J.-H."/>
            <person name="Zhou M."/>
            <person name="Andersen M.R."/>
            <person name="Archer D.B."/>
            <person name="Baker S.E."/>
            <person name="Benoit I."/>
            <person name="Brakhage A.A."/>
            <person name="Braus G.H."/>
            <person name="Fischer R."/>
            <person name="Frisvad J.C."/>
            <person name="Goldman G.H."/>
            <person name="Houbraken J."/>
            <person name="Oakley B."/>
            <person name="Pocsi I."/>
            <person name="Scazzocchio C."/>
            <person name="Seiboth B."/>
            <person name="vanKuyk P.A."/>
            <person name="Wortman J."/>
            <person name="Dyer P.S."/>
            <person name="Grigoriev I.V."/>
        </authorList>
    </citation>
    <scope>NUCLEOTIDE SEQUENCE [LARGE SCALE GENOMIC DNA]</scope>
    <source>
        <strain evidence="2">CBS 106.47</strain>
    </source>
</reference>